<dbReference type="OrthoDB" id="9806827at2"/>
<dbReference type="AlphaFoldDB" id="A7HJE5"/>
<organism evidence="2 3">
    <name type="scientific">Fervidobacterium nodosum (strain ATCC 35602 / DSM 5306 / Rt17-B1)</name>
    <dbReference type="NCBI Taxonomy" id="381764"/>
    <lineage>
        <taxon>Bacteria</taxon>
        <taxon>Thermotogati</taxon>
        <taxon>Thermotogota</taxon>
        <taxon>Thermotogae</taxon>
        <taxon>Thermotogales</taxon>
        <taxon>Fervidobacteriaceae</taxon>
        <taxon>Fervidobacterium</taxon>
    </lineage>
</organism>
<reference evidence="2 3" key="2">
    <citation type="journal article" date="2009" name="Proc. Natl. Acad. Sci. U.S.A.">
        <title>On the chimeric nature, thermophilic origin, and phylogenetic placement of the Thermotogales.</title>
        <authorList>
            <person name="Zhaxybayeva O."/>
            <person name="Swithers K.S."/>
            <person name="Lapierre P."/>
            <person name="Fournier G.P."/>
            <person name="Bickhart D.M."/>
            <person name="DeBoy R.T."/>
            <person name="Nelson K.E."/>
            <person name="Nesbo C.L."/>
            <person name="Doolittle W.F."/>
            <person name="Gogarten J.P."/>
            <person name="Noll K.M."/>
        </authorList>
    </citation>
    <scope>NUCLEOTIDE SEQUENCE [LARGE SCALE GENOMIC DNA]</scope>
    <source>
        <strain evidence="3">ATCC 35602 / DSM 5306 / Rt17-B1</strain>
    </source>
</reference>
<dbReference type="Pfam" id="PF19864">
    <property type="entry name" value="Radical_SAM_N2"/>
    <property type="match status" value="1"/>
</dbReference>
<feature type="domain" description="Radical SAM core" evidence="1">
    <location>
        <begin position="215"/>
        <end position="433"/>
    </location>
</feature>
<dbReference type="GO" id="GO:0003824">
    <property type="term" value="F:catalytic activity"/>
    <property type="evidence" value="ECO:0007669"/>
    <property type="project" value="InterPro"/>
</dbReference>
<dbReference type="SFLD" id="SFLDG01082">
    <property type="entry name" value="B12-binding_domain_containing"/>
    <property type="match status" value="1"/>
</dbReference>
<reference evidence="2 3" key="1">
    <citation type="submission" date="2007-07" db="EMBL/GenBank/DDBJ databases">
        <title>Complete sequence of Fervidobacterium nodosum Rt17-B1.</title>
        <authorList>
            <consortium name="US DOE Joint Genome Institute"/>
            <person name="Copeland A."/>
            <person name="Lucas S."/>
            <person name="Lapidus A."/>
            <person name="Barry K."/>
            <person name="Glavina del Rio T."/>
            <person name="Dalin E."/>
            <person name="Tice H."/>
            <person name="Pitluck S."/>
            <person name="Saunders E."/>
            <person name="Brettin T."/>
            <person name="Bruce D."/>
            <person name="Detter J.C."/>
            <person name="Han C."/>
            <person name="Schmutz J."/>
            <person name="Larimer F."/>
            <person name="Land M."/>
            <person name="Hauser L."/>
            <person name="Kyrpides N."/>
            <person name="Mikhailova N."/>
            <person name="Nelson K."/>
            <person name="Gogarten J.P."/>
            <person name="Noll K."/>
            <person name="Richardson P."/>
        </authorList>
    </citation>
    <scope>NUCLEOTIDE SEQUENCE [LARGE SCALE GENOMIC DNA]</scope>
    <source>
        <strain evidence="3">ATCC 35602 / DSM 5306 / Rt17-B1</strain>
    </source>
</reference>
<dbReference type="PANTHER" id="PTHR42731:SF5">
    <property type="entry name" value="RADICAL SAM DOMAIN PROTEIN"/>
    <property type="match status" value="1"/>
</dbReference>
<accession>A7HJE5</accession>
<dbReference type="EMBL" id="CP000771">
    <property type="protein sequence ID" value="ABS60028.1"/>
    <property type="molecule type" value="Genomic_DNA"/>
</dbReference>
<evidence type="ECO:0000313" key="3">
    <source>
        <dbReference type="Proteomes" id="UP000002415"/>
    </source>
</evidence>
<dbReference type="SFLD" id="SFLDS00029">
    <property type="entry name" value="Radical_SAM"/>
    <property type="match status" value="1"/>
</dbReference>
<dbReference type="CDD" id="cd01335">
    <property type="entry name" value="Radical_SAM"/>
    <property type="match status" value="1"/>
</dbReference>
<dbReference type="InterPro" id="IPR058240">
    <property type="entry name" value="rSAM_sf"/>
</dbReference>
<gene>
    <name evidence="2" type="ordered locus">Fnod_0161</name>
</gene>
<evidence type="ECO:0000259" key="1">
    <source>
        <dbReference type="PROSITE" id="PS51918"/>
    </source>
</evidence>
<dbReference type="InterPro" id="IPR045784">
    <property type="entry name" value="Radical_SAM_N2"/>
</dbReference>
<dbReference type="eggNOG" id="COG1032">
    <property type="taxonomic scope" value="Bacteria"/>
</dbReference>
<dbReference type="PROSITE" id="PS51918">
    <property type="entry name" value="RADICAL_SAM"/>
    <property type="match status" value="1"/>
</dbReference>
<dbReference type="InterPro" id="IPR006638">
    <property type="entry name" value="Elp3/MiaA/NifB-like_rSAM"/>
</dbReference>
<dbReference type="SUPFAM" id="SSF102114">
    <property type="entry name" value="Radical SAM enzymes"/>
    <property type="match status" value="1"/>
</dbReference>
<protein>
    <submittedName>
        <fullName evidence="2">Radical SAM domain protein</fullName>
    </submittedName>
</protein>
<dbReference type="InterPro" id="IPR007197">
    <property type="entry name" value="rSAM"/>
</dbReference>
<proteinExistence type="predicted"/>
<name>A7HJE5_FERNB</name>
<dbReference type="KEGG" id="fno:Fnod_0161"/>
<dbReference type="Gene3D" id="3.80.30.20">
    <property type="entry name" value="tm_1862 like domain"/>
    <property type="match status" value="1"/>
</dbReference>
<dbReference type="Pfam" id="PF04055">
    <property type="entry name" value="Radical_SAM"/>
    <property type="match status" value="1"/>
</dbReference>
<keyword evidence="3" id="KW-1185">Reference proteome</keyword>
<dbReference type="InterPro" id="IPR023404">
    <property type="entry name" value="rSAM_horseshoe"/>
</dbReference>
<dbReference type="RefSeq" id="WP_011993351.1">
    <property type="nucleotide sequence ID" value="NC_009718.1"/>
</dbReference>
<dbReference type="PANTHER" id="PTHR42731">
    <property type="entry name" value="SLL1084 PROTEIN"/>
    <property type="match status" value="1"/>
</dbReference>
<dbReference type="HOGENOM" id="CLU_011543_3_3_0"/>
<evidence type="ECO:0000313" key="2">
    <source>
        <dbReference type="EMBL" id="ABS60028.1"/>
    </source>
</evidence>
<dbReference type="STRING" id="381764.Fnod_0161"/>
<dbReference type="SMART" id="SM00729">
    <property type="entry name" value="Elp3"/>
    <property type="match status" value="1"/>
</dbReference>
<sequence length="469" mass="55027">MRKPRDAESFREYEYILKFKKSEKILKDISGNLPKVAFIFPNNYEIASGSLAWSWIQQLLSQQGIGVERFFYEKWFKKFYSLESQIPIDEFPVWLITFQFENDLLNIADILIKKGIPLKANERNEYHPLIIIGGPTTLFNYKIVEEIADLVFIGDIECSITQFSEALKYYIDSRLVDKFLDVNEIYSKKFGKIKFSKCFGTLFPVPHSHYVSSMSSFKNKMLIEIGRGCIWRCAFCVTGYTKKPVKFAKIDDIVEIFEKYKNNEIEYGLISATITDYPYLDELLDYVEKNKVKFSVSSMRIDKVNERLLRVLKETNQYSFTVAPEGISQKIRDVMMKDMSTDDIINGLILGRKVGFDSVKLYYIIGLEEEDEKDYNDFFEFIKEVQKMGYKNITLSINPLVPKPMTPFEKRNMISKKEYENRMLKIKKSLPKNVKADFESYKESFIQYEIAYLSGEDVIYYIAKFFPIS</sequence>
<dbReference type="GO" id="GO:0051536">
    <property type="term" value="F:iron-sulfur cluster binding"/>
    <property type="evidence" value="ECO:0007669"/>
    <property type="project" value="InterPro"/>
</dbReference>
<dbReference type="Proteomes" id="UP000002415">
    <property type="component" value="Chromosome"/>
</dbReference>